<dbReference type="InterPro" id="IPR018654">
    <property type="entry name" value="YjhX_toxin"/>
</dbReference>
<sequence length="98" mass="11441">MRPQTGANPEFMTMDISRSEQRILHLLAQGGRIELIRDDNRKIARLECYTREGWRFPELDLTLFRKLKAKRAIRSKGGKPYQITGRGLELVRSQADNR</sequence>
<dbReference type="EMBL" id="JBEPLY010000014">
    <property type="protein sequence ID" value="MET3601550.1"/>
    <property type="molecule type" value="Genomic_DNA"/>
</dbReference>
<gene>
    <name evidence="2" type="ORF">ABID12_003510</name>
</gene>
<dbReference type="Pfam" id="PF09857">
    <property type="entry name" value="YjhX_toxin"/>
    <property type="match status" value="1"/>
</dbReference>
<evidence type="ECO:0000313" key="3">
    <source>
        <dbReference type="Proteomes" id="UP001549164"/>
    </source>
</evidence>
<comment type="caution">
    <text evidence="2">The sequence shown here is derived from an EMBL/GenBank/DDBJ whole genome shotgun (WGS) entry which is preliminary data.</text>
</comment>
<organism evidence="2 3">
    <name type="scientific">Martelella mangrovi</name>
    <dbReference type="NCBI Taxonomy" id="1397477"/>
    <lineage>
        <taxon>Bacteria</taxon>
        <taxon>Pseudomonadati</taxon>
        <taxon>Pseudomonadota</taxon>
        <taxon>Alphaproteobacteria</taxon>
        <taxon>Hyphomicrobiales</taxon>
        <taxon>Aurantimonadaceae</taxon>
        <taxon>Martelella</taxon>
    </lineage>
</organism>
<evidence type="ECO:0000313" key="2">
    <source>
        <dbReference type="EMBL" id="MET3601550.1"/>
    </source>
</evidence>
<comment type="similarity">
    <text evidence="1">Belongs to the UPF0386 family.</text>
</comment>
<dbReference type="NCBIfam" id="NF010240">
    <property type="entry name" value="PRK13687.1"/>
    <property type="match status" value="1"/>
</dbReference>
<evidence type="ECO:0000256" key="1">
    <source>
        <dbReference type="HAMAP-Rule" id="MF_00827"/>
    </source>
</evidence>
<reference evidence="2 3" key="1">
    <citation type="submission" date="2024-06" db="EMBL/GenBank/DDBJ databases">
        <title>Genomic Encyclopedia of Type Strains, Phase IV (KMG-IV): sequencing the most valuable type-strain genomes for metagenomic binning, comparative biology and taxonomic classification.</title>
        <authorList>
            <person name="Goeker M."/>
        </authorList>
    </citation>
    <scope>NUCLEOTIDE SEQUENCE [LARGE SCALE GENOMIC DNA]</scope>
    <source>
        <strain evidence="2 3">DSM 28102</strain>
    </source>
</reference>
<dbReference type="HAMAP" id="MF_00827">
    <property type="entry name" value="UPF0386"/>
    <property type="match status" value="1"/>
</dbReference>
<protein>
    <recommendedName>
        <fullName evidence="1">UPF0386 protein ABID12_003510</fullName>
    </recommendedName>
</protein>
<dbReference type="Proteomes" id="UP001549164">
    <property type="component" value="Unassembled WGS sequence"/>
</dbReference>
<keyword evidence="3" id="KW-1185">Reference proteome</keyword>
<proteinExistence type="inferred from homology"/>
<accession>A0ABV2IF51</accession>
<name>A0ABV2IF51_9HYPH</name>